<dbReference type="eggNOG" id="COG3119">
    <property type="taxonomic scope" value="Bacteria"/>
</dbReference>
<evidence type="ECO:0000313" key="3">
    <source>
        <dbReference type="EMBL" id="EAV41194.1"/>
    </source>
</evidence>
<dbReference type="EMBL" id="AAUW01000022">
    <property type="protein sequence ID" value="EAV41194.1"/>
    <property type="molecule type" value="Genomic_DNA"/>
</dbReference>
<accession>A0P109</accession>
<dbReference type="Gene3D" id="3.40.720.10">
    <property type="entry name" value="Alkaline Phosphatase, subunit A"/>
    <property type="match status" value="1"/>
</dbReference>
<dbReference type="InterPro" id="IPR000917">
    <property type="entry name" value="Sulfatase_N"/>
</dbReference>
<dbReference type="RefSeq" id="WP_006938808.1">
    <property type="nucleotide sequence ID" value="NZ_AAUW01000022.1"/>
</dbReference>
<sequence length="204" mass="22049">MFAGFLAQTDHEIGRLIEQVRSTPEGDNTLIILVASDNGPSAEGSVTGTLNNMMTQNGIPDTVENQLPEIDEIGCPAHENHYPVGWAWAGSSPFQWMKRVPSHFGGTRNDMIVSWPSRISDTVGIRSQFHHVVDIAPTILEAVGVPEPKVVNGAEQTPTTGVCMENSFADASAPGTRHTQYFETGGHRALYHDGWVVASFHGAS</sequence>
<dbReference type="AlphaFoldDB" id="A0P109"/>
<dbReference type="Pfam" id="PF00884">
    <property type="entry name" value="Sulfatase"/>
    <property type="match status" value="1"/>
</dbReference>
<protein>
    <submittedName>
        <fullName evidence="3">Sulfatase</fullName>
    </submittedName>
</protein>
<dbReference type="InterPro" id="IPR017850">
    <property type="entry name" value="Alkaline_phosphatase_core_sf"/>
</dbReference>
<name>A0P109_ROSAI</name>
<comment type="similarity">
    <text evidence="1">Belongs to the sulfatase family.</text>
</comment>
<dbReference type="Proteomes" id="UP000004848">
    <property type="component" value="Unassembled WGS sequence"/>
</dbReference>
<dbReference type="GeneID" id="76830687"/>
<comment type="caution">
    <text evidence="3">The sequence shown here is derived from an EMBL/GenBank/DDBJ whole genome shotgun (WGS) entry which is preliminary data.</text>
</comment>
<evidence type="ECO:0000313" key="4">
    <source>
        <dbReference type="Proteomes" id="UP000004848"/>
    </source>
</evidence>
<organism evidence="3 4">
    <name type="scientific">Roseibium aggregatum (strain ATCC 25650 / DSM 13394 / JCM 20685 / NBRC 16684 / NCIMB 2208 / IAM 12614 / B1)</name>
    <name type="common">Stappia aggregata</name>
    <dbReference type="NCBI Taxonomy" id="384765"/>
    <lineage>
        <taxon>Bacteria</taxon>
        <taxon>Pseudomonadati</taxon>
        <taxon>Pseudomonadota</taxon>
        <taxon>Alphaproteobacteria</taxon>
        <taxon>Hyphomicrobiales</taxon>
        <taxon>Stappiaceae</taxon>
        <taxon>Roseibium</taxon>
    </lineage>
</organism>
<feature type="domain" description="Sulfatase N-terminal" evidence="2">
    <location>
        <begin position="3"/>
        <end position="145"/>
    </location>
</feature>
<dbReference type="SUPFAM" id="SSF53649">
    <property type="entry name" value="Alkaline phosphatase-like"/>
    <property type="match status" value="1"/>
</dbReference>
<dbReference type="PANTHER" id="PTHR42693:SF43">
    <property type="entry name" value="BLL2667 PROTEIN"/>
    <property type="match status" value="1"/>
</dbReference>
<evidence type="ECO:0000259" key="2">
    <source>
        <dbReference type="Pfam" id="PF00884"/>
    </source>
</evidence>
<evidence type="ECO:0000256" key="1">
    <source>
        <dbReference type="ARBA" id="ARBA00008779"/>
    </source>
</evidence>
<dbReference type="PANTHER" id="PTHR42693">
    <property type="entry name" value="ARYLSULFATASE FAMILY MEMBER"/>
    <property type="match status" value="1"/>
</dbReference>
<proteinExistence type="inferred from homology"/>
<dbReference type="InterPro" id="IPR050738">
    <property type="entry name" value="Sulfatase"/>
</dbReference>
<gene>
    <name evidence="3" type="ORF">SIAM614_28946</name>
</gene>
<reference evidence="3 4" key="1">
    <citation type="submission" date="2006-05" db="EMBL/GenBank/DDBJ databases">
        <authorList>
            <person name="King G."/>
            <person name="Ferriera S."/>
            <person name="Johnson J."/>
            <person name="Kravitz S."/>
            <person name="Beeson K."/>
            <person name="Sutton G."/>
            <person name="Rogers Y.-H."/>
            <person name="Friedman R."/>
            <person name="Frazier M."/>
            <person name="Venter J.C."/>
        </authorList>
    </citation>
    <scope>NUCLEOTIDE SEQUENCE [LARGE SCALE GENOMIC DNA]</scope>
    <source>
        <strain evidence="4">ATCC 25650 / DSM 13394 / JCM 20685 / NBRC 16684 / NCIMB 2208 / IAM 12614 / B1</strain>
    </source>
</reference>